<protein>
    <submittedName>
        <fullName evidence="1">Uncharacterized protein</fullName>
    </submittedName>
</protein>
<dbReference type="STRING" id="47864.GA0070560_102190"/>
<evidence type="ECO:0000313" key="2">
    <source>
        <dbReference type="Proteomes" id="UP000199408"/>
    </source>
</evidence>
<name>A0A1C5GWJ4_9ACTN</name>
<organism evidence="1 2">
    <name type="scientific">Micromonospora halophytica</name>
    <dbReference type="NCBI Taxonomy" id="47864"/>
    <lineage>
        <taxon>Bacteria</taxon>
        <taxon>Bacillati</taxon>
        <taxon>Actinomycetota</taxon>
        <taxon>Actinomycetes</taxon>
        <taxon>Micromonosporales</taxon>
        <taxon>Micromonosporaceae</taxon>
        <taxon>Micromonospora</taxon>
    </lineage>
</organism>
<reference evidence="2" key="1">
    <citation type="submission" date="2016-06" db="EMBL/GenBank/DDBJ databases">
        <authorList>
            <person name="Varghese N."/>
        </authorList>
    </citation>
    <scope>NUCLEOTIDE SEQUENCE [LARGE SCALE GENOMIC DNA]</scope>
    <source>
        <strain evidence="2">DSM 43171</strain>
    </source>
</reference>
<proteinExistence type="predicted"/>
<accession>A0A1C5GWJ4</accession>
<dbReference type="AlphaFoldDB" id="A0A1C5GWJ4"/>
<evidence type="ECO:0000313" key="1">
    <source>
        <dbReference type="EMBL" id="SCG37957.1"/>
    </source>
</evidence>
<keyword evidence="2" id="KW-1185">Reference proteome</keyword>
<sequence length="42" mass="4353">MQPHPNVRAAQEAPAGGVPQAVFPTTYAHLLRITSGTPAEVA</sequence>
<gene>
    <name evidence="1" type="ORF">GA0070560_102190</name>
</gene>
<dbReference type="EMBL" id="FMDN01000002">
    <property type="protein sequence ID" value="SCG37957.1"/>
    <property type="molecule type" value="Genomic_DNA"/>
</dbReference>
<dbReference type="Proteomes" id="UP000199408">
    <property type="component" value="Unassembled WGS sequence"/>
</dbReference>